<keyword evidence="2" id="KW-1185">Reference proteome</keyword>
<feature type="non-terminal residue" evidence="1">
    <location>
        <position position="71"/>
    </location>
</feature>
<dbReference type="EMBL" id="BLLF01001061">
    <property type="protein sequence ID" value="GFH16858.1"/>
    <property type="molecule type" value="Genomic_DNA"/>
</dbReference>
<evidence type="ECO:0000313" key="2">
    <source>
        <dbReference type="Proteomes" id="UP000485058"/>
    </source>
</evidence>
<proteinExistence type="predicted"/>
<sequence length="71" mass="8032">MVKLPGPRGVLGYEVSAKGQVFRSRHRLTGRYLSQTPVAKEVLHQDQNMKLSVFTTRPAIYSPLLNFTCEL</sequence>
<organism evidence="1 2">
    <name type="scientific">Haematococcus lacustris</name>
    <name type="common">Green alga</name>
    <name type="synonym">Haematococcus pluvialis</name>
    <dbReference type="NCBI Taxonomy" id="44745"/>
    <lineage>
        <taxon>Eukaryota</taxon>
        <taxon>Viridiplantae</taxon>
        <taxon>Chlorophyta</taxon>
        <taxon>core chlorophytes</taxon>
        <taxon>Chlorophyceae</taxon>
        <taxon>CS clade</taxon>
        <taxon>Chlamydomonadales</taxon>
        <taxon>Haematococcaceae</taxon>
        <taxon>Haematococcus</taxon>
    </lineage>
</organism>
<protein>
    <submittedName>
        <fullName evidence="1">Uncharacterized protein</fullName>
    </submittedName>
</protein>
<gene>
    <name evidence="1" type="ORF">HaLaN_13367</name>
</gene>
<feature type="non-terminal residue" evidence="1">
    <location>
        <position position="1"/>
    </location>
</feature>
<reference evidence="1 2" key="1">
    <citation type="submission" date="2020-02" db="EMBL/GenBank/DDBJ databases">
        <title>Draft genome sequence of Haematococcus lacustris strain NIES-144.</title>
        <authorList>
            <person name="Morimoto D."/>
            <person name="Nakagawa S."/>
            <person name="Yoshida T."/>
            <person name="Sawayama S."/>
        </authorList>
    </citation>
    <scope>NUCLEOTIDE SEQUENCE [LARGE SCALE GENOMIC DNA]</scope>
    <source>
        <strain evidence="1 2">NIES-144</strain>
    </source>
</reference>
<accession>A0A699ZCW0</accession>
<comment type="caution">
    <text evidence="1">The sequence shown here is derived from an EMBL/GenBank/DDBJ whole genome shotgun (WGS) entry which is preliminary data.</text>
</comment>
<dbReference type="AlphaFoldDB" id="A0A699ZCW0"/>
<name>A0A699ZCW0_HAELA</name>
<evidence type="ECO:0000313" key="1">
    <source>
        <dbReference type="EMBL" id="GFH16858.1"/>
    </source>
</evidence>
<dbReference type="Proteomes" id="UP000485058">
    <property type="component" value="Unassembled WGS sequence"/>
</dbReference>